<dbReference type="SUPFAM" id="SSF89447">
    <property type="entry name" value="AbrB/MazE/MraZ-like"/>
    <property type="match status" value="1"/>
</dbReference>
<dbReference type="InterPro" id="IPR002912">
    <property type="entry name" value="ACT_dom"/>
</dbReference>
<dbReference type="GO" id="GO:0003677">
    <property type="term" value="F:DNA binding"/>
    <property type="evidence" value="ECO:0007669"/>
    <property type="project" value="InterPro"/>
</dbReference>
<feature type="domain" description="ACT" evidence="1">
    <location>
        <begin position="55"/>
        <end position="129"/>
    </location>
</feature>
<evidence type="ECO:0000259" key="1">
    <source>
        <dbReference type="PROSITE" id="PS51671"/>
    </source>
</evidence>
<organism evidence="3 4">
    <name type="scientific">Candidatus Bilamarchaeum dharawalense</name>
    <dbReference type="NCBI Taxonomy" id="2885759"/>
    <lineage>
        <taxon>Archaea</taxon>
        <taxon>Candidatus Micrarchaeota</taxon>
        <taxon>Candidatus Micrarchaeia</taxon>
        <taxon>Candidatus Anstonellales</taxon>
        <taxon>Candidatus Bilamarchaeaceae</taxon>
        <taxon>Candidatus Bilamarchaeum</taxon>
    </lineage>
</organism>
<dbReference type="Pfam" id="PF04014">
    <property type="entry name" value="MazE_antitoxin"/>
    <property type="match status" value="1"/>
</dbReference>
<dbReference type="SMART" id="SM00966">
    <property type="entry name" value="SpoVT_AbrB"/>
    <property type="match status" value="1"/>
</dbReference>
<feature type="domain" description="SpoVT-AbrB" evidence="2">
    <location>
        <begin position="3"/>
        <end position="50"/>
    </location>
</feature>
<dbReference type="Proteomes" id="UP000789941">
    <property type="component" value="Unassembled WGS sequence"/>
</dbReference>
<dbReference type="InterPro" id="IPR037914">
    <property type="entry name" value="SpoVT-AbrB_sf"/>
</dbReference>
<dbReference type="PROSITE" id="PS51740">
    <property type="entry name" value="SPOVT_ABRB"/>
    <property type="match status" value="1"/>
</dbReference>
<dbReference type="EMBL" id="CABMJJ010000009">
    <property type="protein sequence ID" value="VVC04060.1"/>
    <property type="molecule type" value="Genomic_DNA"/>
</dbReference>
<evidence type="ECO:0000313" key="3">
    <source>
        <dbReference type="EMBL" id="VVC04060.1"/>
    </source>
</evidence>
<dbReference type="PROSITE" id="PS51671">
    <property type="entry name" value="ACT"/>
    <property type="match status" value="1"/>
</dbReference>
<protein>
    <submittedName>
        <fullName evidence="3">Transcriptional regulator MraZ</fullName>
    </submittedName>
</protein>
<proteinExistence type="predicted"/>
<evidence type="ECO:0000259" key="2">
    <source>
        <dbReference type="PROSITE" id="PS51740"/>
    </source>
</evidence>
<evidence type="ECO:0000313" key="4">
    <source>
        <dbReference type="Proteomes" id="UP000789941"/>
    </source>
</evidence>
<reference evidence="3 4" key="1">
    <citation type="submission" date="2019-08" db="EMBL/GenBank/DDBJ databases">
        <authorList>
            <person name="Vazquez-Campos X."/>
        </authorList>
    </citation>
    <scope>NUCLEOTIDE SEQUENCE [LARGE SCALE GENOMIC DNA]</scope>
    <source>
        <strain evidence="3">LFW-283_2</strain>
    </source>
</reference>
<dbReference type="InterPro" id="IPR007159">
    <property type="entry name" value="SpoVT-AbrB_dom"/>
</dbReference>
<accession>A0A5E4LPW1</accession>
<dbReference type="Gene3D" id="2.10.260.10">
    <property type="match status" value="1"/>
</dbReference>
<sequence length="129" mass="14512">MKIEKTNLDSKGRALIPKSFREAIGLRENDPVFVSLDDANNALILSQYSEKNLFQITITMNDKPGTLAWLATVLYENSFDLIVTESHSVLRTKGAVWRVIGAFKEKYDVVKLRKKLLSKGATVVSIKKL</sequence>
<name>A0A5E4LPW1_9ARCH</name>
<comment type="caution">
    <text evidence="3">The sequence shown here is derived from an EMBL/GenBank/DDBJ whole genome shotgun (WGS) entry which is preliminary data.</text>
</comment>
<dbReference type="AlphaFoldDB" id="A0A5E4LPW1"/>
<gene>
    <name evidence="3" type="primary">mraZ</name>
    <name evidence="3" type="ORF">LFW2832_00706</name>
</gene>